<dbReference type="Pfam" id="PF00535">
    <property type="entry name" value="Glycos_transf_2"/>
    <property type="match status" value="1"/>
</dbReference>
<dbReference type="Proteomes" id="UP001209076">
    <property type="component" value="Unassembled WGS sequence"/>
</dbReference>
<evidence type="ECO:0000313" key="3">
    <source>
        <dbReference type="Proteomes" id="UP001209076"/>
    </source>
</evidence>
<dbReference type="RefSeq" id="WP_262095376.1">
    <property type="nucleotide sequence ID" value="NZ_JAOEGN010000001.1"/>
</dbReference>
<dbReference type="InterPro" id="IPR029044">
    <property type="entry name" value="Nucleotide-diphossugar_trans"/>
</dbReference>
<sequence length="290" mass="33995">MRLTIFTPTFNRAYILKKLYISLLDQTNLNFVWLIIDDGSTDDTKNLIDMFLNEDKIHIKYIYQKNQGKMQAHNTAVLSCQTEFFFCVDSDDYLVNDSVEKMYKAIDFIENEPKLSGTIFYRGKNNYEIIGNEFPEGIKSISLSDLYRSGFSGDTSLLYKTDVLRNYLFPYIEGEKFIPEDYVYKQIDQVYEMQLVPSILIVTKYLDDGYSNNIGKVIIKNPKSWSLYNLLLSKYEKNLIKKTKYIRIYITFALLGKNKKILKLSNNKILTTLLYPLGYIGYLHKKRLRG</sequence>
<evidence type="ECO:0000313" key="2">
    <source>
        <dbReference type="EMBL" id="MCU0104164.1"/>
    </source>
</evidence>
<feature type="domain" description="Glycosyltransferase 2-like" evidence="1">
    <location>
        <begin position="4"/>
        <end position="132"/>
    </location>
</feature>
<proteinExistence type="predicted"/>
<name>A0ABT2PV01_9MOLU</name>
<dbReference type="InterPro" id="IPR001173">
    <property type="entry name" value="Glyco_trans_2-like"/>
</dbReference>
<gene>
    <name evidence="2" type="ORF">N7603_00620</name>
</gene>
<dbReference type="PANTHER" id="PTHR22916">
    <property type="entry name" value="GLYCOSYLTRANSFERASE"/>
    <property type="match status" value="1"/>
</dbReference>
<protein>
    <submittedName>
        <fullName evidence="2">Glycosyltransferase family 2 protein</fullName>
    </submittedName>
</protein>
<dbReference type="CDD" id="cd00761">
    <property type="entry name" value="Glyco_tranf_GTA_type"/>
    <property type="match status" value="1"/>
</dbReference>
<dbReference type="SUPFAM" id="SSF53448">
    <property type="entry name" value="Nucleotide-diphospho-sugar transferases"/>
    <property type="match status" value="1"/>
</dbReference>
<organism evidence="2 3">
    <name type="scientific">Paracholeplasma vituli</name>
    <dbReference type="NCBI Taxonomy" id="69473"/>
    <lineage>
        <taxon>Bacteria</taxon>
        <taxon>Bacillati</taxon>
        <taxon>Mycoplasmatota</taxon>
        <taxon>Mollicutes</taxon>
        <taxon>Acholeplasmatales</taxon>
        <taxon>Acholeplasmataceae</taxon>
        <taxon>Paracholeplasma</taxon>
    </lineage>
</organism>
<keyword evidence="3" id="KW-1185">Reference proteome</keyword>
<comment type="caution">
    <text evidence="2">The sequence shown here is derived from an EMBL/GenBank/DDBJ whole genome shotgun (WGS) entry which is preliminary data.</text>
</comment>
<evidence type="ECO:0000259" key="1">
    <source>
        <dbReference type="Pfam" id="PF00535"/>
    </source>
</evidence>
<accession>A0ABT2PV01</accession>
<reference evidence="3" key="1">
    <citation type="submission" date="2023-07" db="EMBL/GenBank/DDBJ databases">
        <title>Novel Mycoplasma species identified in domestic and wild animals.</title>
        <authorList>
            <person name="Volokhov D.V."/>
            <person name="Furtak V.A."/>
            <person name="Zagorodnyaya T.A."/>
        </authorList>
    </citation>
    <scope>NUCLEOTIDE SEQUENCE [LARGE SCALE GENOMIC DNA]</scope>
    <source>
        <strain evidence="3">92-19</strain>
    </source>
</reference>
<dbReference type="Gene3D" id="3.90.550.10">
    <property type="entry name" value="Spore Coat Polysaccharide Biosynthesis Protein SpsA, Chain A"/>
    <property type="match status" value="1"/>
</dbReference>
<dbReference type="EMBL" id="JAOEGN010000001">
    <property type="protein sequence ID" value="MCU0104164.1"/>
    <property type="molecule type" value="Genomic_DNA"/>
</dbReference>
<dbReference type="PANTHER" id="PTHR22916:SF3">
    <property type="entry name" value="UDP-GLCNAC:BETAGAL BETA-1,3-N-ACETYLGLUCOSAMINYLTRANSFERASE-LIKE PROTEIN 1"/>
    <property type="match status" value="1"/>
</dbReference>